<evidence type="ECO:0000256" key="2">
    <source>
        <dbReference type="ARBA" id="ARBA00005417"/>
    </source>
</evidence>
<evidence type="ECO:0000256" key="3">
    <source>
        <dbReference type="ARBA" id="ARBA00022448"/>
    </source>
</evidence>
<dbReference type="GO" id="GO:0005524">
    <property type="term" value="F:ATP binding"/>
    <property type="evidence" value="ECO:0007669"/>
    <property type="project" value="UniProtKB-KW"/>
</dbReference>
<dbReference type="SUPFAM" id="SSF52540">
    <property type="entry name" value="P-loop containing nucleoside triphosphate hydrolases"/>
    <property type="match status" value="1"/>
</dbReference>
<evidence type="ECO:0000313" key="8">
    <source>
        <dbReference type="Proteomes" id="UP000287687"/>
    </source>
</evidence>
<sequence length="312" mass="34168">MSDTLSTTAPQAGSPLVSVRGLSKHYGGERRLLGGSAPLLKAVNDVSFEIAPGETLGLVGESGSGKSTTGRILLQLETPTAGNIAFRGQDITGLSKHALKPYRRDMQIIFQDPYASLSPRMQVGEFVGEPFDVHGLSGSRSERQDRVASLFRKVGLDPSFMKRYPHEFSGGQRQRVNIARAIALNPAFIVADEPITALDVSIQAQIVNLFQDLQDELGLTYLFIAHDLSMIRYLCHRVAVMLRGRIVEIGPCEAIFDNPQHAYTRALLSAIPVPDPDIERSRRPLSFDVNANLPSEEAVLRPVGDRHFVLEG</sequence>
<protein>
    <submittedName>
        <fullName evidence="7">ABC transporter ATP-binding protein</fullName>
    </submittedName>
</protein>
<dbReference type="Proteomes" id="UP000287687">
    <property type="component" value="Unassembled WGS sequence"/>
</dbReference>
<dbReference type="FunFam" id="3.40.50.300:FF:000016">
    <property type="entry name" value="Oligopeptide ABC transporter ATP-binding component"/>
    <property type="match status" value="1"/>
</dbReference>
<name>A0A444LLN5_9HYPH</name>
<dbReference type="OrthoDB" id="9815712at2"/>
<evidence type="ECO:0000256" key="5">
    <source>
        <dbReference type="ARBA" id="ARBA00022840"/>
    </source>
</evidence>
<dbReference type="InterPro" id="IPR013563">
    <property type="entry name" value="Oligopep_ABC_C"/>
</dbReference>
<keyword evidence="8" id="KW-1185">Reference proteome</keyword>
<dbReference type="InterPro" id="IPR017871">
    <property type="entry name" value="ABC_transporter-like_CS"/>
</dbReference>
<keyword evidence="3" id="KW-0813">Transport</keyword>
<comment type="caution">
    <text evidence="7">The sequence shown here is derived from an EMBL/GenBank/DDBJ whole genome shotgun (WGS) entry which is preliminary data.</text>
</comment>
<gene>
    <name evidence="7" type="ORF">EPK99_02685</name>
</gene>
<dbReference type="PROSITE" id="PS00211">
    <property type="entry name" value="ABC_TRANSPORTER_1"/>
    <property type="match status" value="1"/>
</dbReference>
<keyword evidence="4" id="KW-0547">Nucleotide-binding</keyword>
<comment type="similarity">
    <text evidence="2">Belongs to the ABC transporter superfamily.</text>
</comment>
<dbReference type="InterPro" id="IPR003593">
    <property type="entry name" value="AAA+_ATPase"/>
</dbReference>
<evidence type="ECO:0000256" key="1">
    <source>
        <dbReference type="ARBA" id="ARBA00004417"/>
    </source>
</evidence>
<accession>A0A444LLN5</accession>
<keyword evidence="5 7" id="KW-0067">ATP-binding</keyword>
<dbReference type="PANTHER" id="PTHR43776">
    <property type="entry name" value="TRANSPORT ATP-BINDING PROTEIN"/>
    <property type="match status" value="1"/>
</dbReference>
<dbReference type="PROSITE" id="PS50893">
    <property type="entry name" value="ABC_TRANSPORTER_2"/>
    <property type="match status" value="1"/>
</dbReference>
<evidence type="ECO:0000259" key="6">
    <source>
        <dbReference type="PROSITE" id="PS50893"/>
    </source>
</evidence>
<feature type="domain" description="ABC transporter" evidence="6">
    <location>
        <begin position="17"/>
        <end position="268"/>
    </location>
</feature>
<dbReference type="AlphaFoldDB" id="A0A444LLN5"/>
<dbReference type="PANTHER" id="PTHR43776:SF7">
    <property type="entry name" value="D,D-DIPEPTIDE TRANSPORT ATP-BINDING PROTEIN DDPF-RELATED"/>
    <property type="match status" value="1"/>
</dbReference>
<dbReference type="InterPro" id="IPR003439">
    <property type="entry name" value="ABC_transporter-like_ATP-bd"/>
</dbReference>
<dbReference type="GO" id="GO:0005886">
    <property type="term" value="C:plasma membrane"/>
    <property type="evidence" value="ECO:0007669"/>
    <property type="project" value="UniProtKB-SubCell"/>
</dbReference>
<dbReference type="CDD" id="cd03257">
    <property type="entry name" value="ABC_NikE_OppD_transporters"/>
    <property type="match status" value="1"/>
</dbReference>
<comment type="subcellular location">
    <subcellularLocation>
        <location evidence="1">Cell inner membrane</location>
        <topology evidence="1">Peripheral membrane protein</topology>
    </subcellularLocation>
</comment>
<dbReference type="Gene3D" id="3.40.50.300">
    <property type="entry name" value="P-loop containing nucleotide triphosphate hydrolases"/>
    <property type="match status" value="1"/>
</dbReference>
<reference evidence="7 8" key="1">
    <citation type="submission" date="2019-01" db="EMBL/GenBank/DDBJ databases">
        <title>The draft genome of Rhizobium sp. 24NR.</title>
        <authorList>
            <person name="Liu L."/>
            <person name="Liang L."/>
            <person name="Shi S."/>
            <person name="Xu L."/>
            <person name="Wang X."/>
            <person name="Li L."/>
            <person name="Zhang X."/>
        </authorList>
    </citation>
    <scope>NUCLEOTIDE SEQUENCE [LARGE SCALE GENOMIC DNA]</scope>
    <source>
        <strain evidence="7 8">24NR</strain>
    </source>
</reference>
<dbReference type="GO" id="GO:0055085">
    <property type="term" value="P:transmembrane transport"/>
    <property type="evidence" value="ECO:0007669"/>
    <property type="project" value="UniProtKB-ARBA"/>
</dbReference>
<evidence type="ECO:0000313" key="7">
    <source>
        <dbReference type="EMBL" id="RWX81247.1"/>
    </source>
</evidence>
<dbReference type="EMBL" id="SBIP01000001">
    <property type="protein sequence ID" value="RWX81247.1"/>
    <property type="molecule type" value="Genomic_DNA"/>
</dbReference>
<dbReference type="GO" id="GO:0015833">
    <property type="term" value="P:peptide transport"/>
    <property type="evidence" value="ECO:0007669"/>
    <property type="project" value="InterPro"/>
</dbReference>
<dbReference type="GO" id="GO:0016887">
    <property type="term" value="F:ATP hydrolysis activity"/>
    <property type="evidence" value="ECO:0007669"/>
    <property type="project" value="InterPro"/>
</dbReference>
<dbReference type="SMART" id="SM00382">
    <property type="entry name" value="AAA"/>
    <property type="match status" value="1"/>
</dbReference>
<dbReference type="Pfam" id="PF08352">
    <property type="entry name" value="oligo_HPY"/>
    <property type="match status" value="1"/>
</dbReference>
<proteinExistence type="inferred from homology"/>
<evidence type="ECO:0000256" key="4">
    <source>
        <dbReference type="ARBA" id="ARBA00022741"/>
    </source>
</evidence>
<dbReference type="Pfam" id="PF00005">
    <property type="entry name" value="ABC_tran"/>
    <property type="match status" value="1"/>
</dbReference>
<dbReference type="InterPro" id="IPR027417">
    <property type="entry name" value="P-loop_NTPase"/>
</dbReference>
<organism evidence="7 8">
    <name type="scientific">Neorhizobium lilium</name>
    <dbReference type="NCBI Taxonomy" id="2503024"/>
    <lineage>
        <taxon>Bacteria</taxon>
        <taxon>Pseudomonadati</taxon>
        <taxon>Pseudomonadota</taxon>
        <taxon>Alphaproteobacteria</taxon>
        <taxon>Hyphomicrobiales</taxon>
        <taxon>Rhizobiaceae</taxon>
        <taxon>Rhizobium/Agrobacterium group</taxon>
        <taxon>Neorhizobium</taxon>
    </lineage>
</organism>
<dbReference type="InterPro" id="IPR050319">
    <property type="entry name" value="ABC_transp_ATP-bind"/>
</dbReference>
<dbReference type="RefSeq" id="WP_128441073.1">
    <property type="nucleotide sequence ID" value="NZ_SBIP01000001.1"/>
</dbReference>